<dbReference type="AlphaFoldDB" id="A0A0P7YUX1"/>
<evidence type="ECO:0000256" key="1">
    <source>
        <dbReference type="SAM" id="SignalP"/>
    </source>
</evidence>
<proteinExistence type="predicted"/>
<accession>A0A0P7YUX1</accession>
<keyword evidence="1" id="KW-0732">Signal</keyword>
<dbReference type="EMBL" id="LJXT01000007">
    <property type="protein sequence ID" value="KPQ19609.1"/>
    <property type="molecule type" value="Genomic_DNA"/>
</dbReference>
<evidence type="ECO:0000313" key="2">
    <source>
        <dbReference type="EMBL" id="KPQ19609.1"/>
    </source>
</evidence>
<dbReference type="Proteomes" id="UP000050421">
    <property type="component" value="Unassembled WGS sequence"/>
</dbReference>
<dbReference type="PATRIC" id="fig|1305737.6.peg.1068"/>
<protein>
    <recommendedName>
        <fullName evidence="4">Transmembrane protein</fullName>
    </recommendedName>
</protein>
<organism evidence="2 3">
    <name type="scientific">Algoriphagus marincola HL-49</name>
    <dbReference type="NCBI Taxonomy" id="1305737"/>
    <lineage>
        <taxon>Bacteria</taxon>
        <taxon>Pseudomonadati</taxon>
        <taxon>Bacteroidota</taxon>
        <taxon>Cytophagia</taxon>
        <taxon>Cytophagales</taxon>
        <taxon>Cyclobacteriaceae</taxon>
        <taxon>Algoriphagus</taxon>
    </lineage>
</organism>
<evidence type="ECO:0000313" key="3">
    <source>
        <dbReference type="Proteomes" id="UP000050421"/>
    </source>
</evidence>
<feature type="signal peptide" evidence="1">
    <location>
        <begin position="1"/>
        <end position="26"/>
    </location>
</feature>
<evidence type="ECO:0008006" key="4">
    <source>
        <dbReference type="Google" id="ProtNLM"/>
    </source>
</evidence>
<name>A0A0P7YUX1_9BACT</name>
<sequence>MAFQRKIKVSCFLILFSLGLISFSYAGDCGIVYMDPTCQLFAGDGGGADVYVCEGEEGALFVICSSEVLGGGCMGVPNDCIGSYVW</sequence>
<feature type="chain" id="PRO_5006146646" description="Transmembrane protein" evidence="1">
    <location>
        <begin position="27"/>
        <end position="86"/>
    </location>
</feature>
<gene>
    <name evidence="2" type="ORF">HLUCCX10_02055</name>
</gene>
<dbReference type="STRING" id="1305737.GCA_000526355_00267"/>
<reference evidence="2 3" key="1">
    <citation type="submission" date="2015-09" db="EMBL/GenBank/DDBJ databases">
        <title>Identification and resolution of microdiversity through metagenomic sequencing of parallel consortia.</title>
        <authorList>
            <person name="Nelson W.C."/>
            <person name="Romine M.F."/>
            <person name="Lindemann S.R."/>
        </authorList>
    </citation>
    <scope>NUCLEOTIDE SEQUENCE [LARGE SCALE GENOMIC DNA]</scope>
    <source>
        <strain evidence="2">HL-49</strain>
    </source>
</reference>
<comment type="caution">
    <text evidence="2">The sequence shown here is derived from an EMBL/GenBank/DDBJ whole genome shotgun (WGS) entry which is preliminary data.</text>
</comment>